<gene>
    <name evidence="2" type="ORF">PSET11_00501</name>
</gene>
<feature type="transmembrane region" description="Helical" evidence="1">
    <location>
        <begin position="88"/>
        <end position="109"/>
    </location>
</feature>
<evidence type="ECO:0000313" key="3">
    <source>
        <dbReference type="Proteomes" id="UP000280861"/>
    </source>
</evidence>
<protein>
    <submittedName>
        <fullName evidence="2">Uncharacterized protein</fullName>
    </submittedName>
</protein>
<evidence type="ECO:0000313" key="2">
    <source>
        <dbReference type="EMBL" id="VDC18737.1"/>
    </source>
</evidence>
<feature type="transmembrane region" description="Helical" evidence="1">
    <location>
        <begin position="506"/>
        <end position="527"/>
    </location>
</feature>
<accession>A0A3P5WGX0</accession>
<dbReference type="RefSeq" id="WP_160118952.1">
    <property type="nucleotide sequence ID" value="NZ_CBCRYA010000014.1"/>
</dbReference>
<keyword evidence="1" id="KW-1133">Transmembrane helix</keyword>
<feature type="transmembrane region" description="Helical" evidence="1">
    <location>
        <begin position="376"/>
        <end position="395"/>
    </location>
</feature>
<keyword evidence="3" id="KW-1185">Reference proteome</keyword>
<feature type="transmembrane region" description="Helical" evidence="1">
    <location>
        <begin position="478"/>
        <end position="500"/>
    </location>
</feature>
<feature type="transmembrane region" description="Helical" evidence="1">
    <location>
        <begin position="446"/>
        <end position="466"/>
    </location>
</feature>
<feature type="transmembrane region" description="Helical" evidence="1">
    <location>
        <begin position="416"/>
        <end position="440"/>
    </location>
</feature>
<reference evidence="2 3" key="1">
    <citation type="submission" date="2018-11" db="EMBL/GenBank/DDBJ databases">
        <authorList>
            <person name="Criscuolo A."/>
        </authorList>
    </citation>
    <scope>NUCLEOTIDE SEQUENCE [LARGE SCALE GENOMIC DNA]</scope>
    <source>
        <strain evidence="2">AT11b</strain>
    </source>
</reference>
<dbReference type="OrthoDB" id="9820140at2"/>
<dbReference type="AlphaFoldDB" id="A0A3P5WGX0"/>
<dbReference type="Proteomes" id="UP000280861">
    <property type="component" value="Unassembled WGS sequence"/>
</dbReference>
<feature type="transmembrane region" description="Helical" evidence="1">
    <location>
        <begin position="214"/>
        <end position="237"/>
    </location>
</feature>
<feature type="transmembrane region" description="Helical" evidence="1">
    <location>
        <begin position="257"/>
        <end position="277"/>
    </location>
</feature>
<keyword evidence="1" id="KW-0472">Membrane</keyword>
<keyword evidence="1" id="KW-0812">Transmembrane</keyword>
<feature type="transmembrane region" description="Helical" evidence="1">
    <location>
        <begin position="337"/>
        <end position="356"/>
    </location>
</feature>
<organism evidence="2 3">
    <name type="scientific">Arthrobacter ulcerisalmonis</name>
    <dbReference type="NCBI Taxonomy" id="2483813"/>
    <lineage>
        <taxon>Bacteria</taxon>
        <taxon>Bacillati</taxon>
        <taxon>Actinomycetota</taxon>
        <taxon>Actinomycetes</taxon>
        <taxon>Micrococcales</taxon>
        <taxon>Micrococcaceae</taxon>
        <taxon>Arthrobacter</taxon>
    </lineage>
</organism>
<evidence type="ECO:0000256" key="1">
    <source>
        <dbReference type="SAM" id="Phobius"/>
    </source>
</evidence>
<dbReference type="EMBL" id="UXAU01000009">
    <property type="protein sequence ID" value="VDC18737.1"/>
    <property type="molecule type" value="Genomic_DNA"/>
</dbReference>
<proteinExistence type="predicted"/>
<feature type="transmembrane region" description="Helical" evidence="1">
    <location>
        <begin position="175"/>
        <end position="202"/>
    </location>
</feature>
<name>A0A3P5WGX0_9MICC</name>
<sequence>MTHTVASAVTGAGIVDAVAPLRGRTRVRLALLADLRCAELANALGLAWRLSNLKRVLFLAVAAMVVLIPAAAFGFARLFALVSTQAPAPALLVPLASVLIFTSGAGLLWSEIMGKYRTSVSGHPNISFFRSLDIPALLVHTVYVVPRLGLAMGFWLLASSGFLAGLLSTGPAGPWILIAGAGMLLQPLLWFAAAILASLWLASRNPAAGLSFGWGVLFALLAGGTVGWLVAGILPTFNVGVEPVLAAPSHEVPGQEHGLAAVVALTVAVLILAGLGLPAAKVLRRRSFVLAAVGAGMRGGSRPVTGVLAGTLAWFWLRTLRRQRLASWRKLAENRTGWVLCAVIGALLALRLSGAWERAGLDGVLAPLQSAALPTVALAAVVLGIAVAELTLGDLSRRVVGPALRAAVELGAPVRIATAVHAASLFGPALMVGALASVLVGVLLGWPLAAVPVIIAAGACAGSILAEHIFPPPRTVDGGAGESVATALTSLVLATLPAIWTLLVPAFSVVLLPLTAAALVGGALWCVRRNLITL</sequence>
<feature type="transmembrane region" description="Helical" evidence="1">
    <location>
        <begin position="56"/>
        <end position="76"/>
    </location>
</feature>